<proteinExistence type="predicted"/>
<organism evidence="1 2">
    <name type="scientific">Granulicella aggregans</name>
    <dbReference type="NCBI Taxonomy" id="474949"/>
    <lineage>
        <taxon>Bacteria</taxon>
        <taxon>Pseudomonadati</taxon>
        <taxon>Acidobacteriota</taxon>
        <taxon>Terriglobia</taxon>
        <taxon>Terriglobales</taxon>
        <taxon>Acidobacteriaceae</taxon>
        <taxon>Granulicella</taxon>
    </lineage>
</organism>
<dbReference type="RefSeq" id="WP_184218805.1">
    <property type="nucleotide sequence ID" value="NZ_JACHIP010000004.1"/>
</dbReference>
<reference evidence="1 2" key="1">
    <citation type="submission" date="2020-08" db="EMBL/GenBank/DDBJ databases">
        <title>Genomic Encyclopedia of Type Strains, Phase IV (KMG-V): Genome sequencing to study the core and pangenomes of soil and plant-associated prokaryotes.</title>
        <authorList>
            <person name="Whitman W."/>
        </authorList>
    </citation>
    <scope>NUCLEOTIDE SEQUENCE [LARGE SCALE GENOMIC DNA]</scope>
    <source>
        <strain evidence="1 2">M8UP14</strain>
    </source>
</reference>
<dbReference type="AlphaFoldDB" id="A0A7W8E4X9"/>
<dbReference type="EMBL" id="JACHIP010000004">
    <property type="protein sequence ID" value="MBB5058714.1"/>
    <property type="molecule type" value="Genomic_DNA"/>
</dbReference>
<gene>
    <name evidence="1" type="ORF">HDF16_003428</name>
</gene>
<evidence type="ECO:0000313" key="2">
    <source>
        <dbReference type="Proteomes" id="UP000540989"/>
    </source>
</evidence>
<name>A0A7W8E4X9_9BACT</name>
<accession>A0A7W8E4X9</accession>
<protein>
    <submittedName>
        <fullName evidence="1">Uncharacterized protein</fullName>
    </submittedName>
</protein>
<comment type="caution">
    <text evidence="1">The sequence shown here is derived from an EMBL/GenBank/DDBJ whole genome shotgun (WGS) entry which is preliminary data.</text>
</comment>
<keyword evidence="2" id="KW-1185">Reference proteome</keyword>
<evidence type="ECO:0000313" key="1">
    <source>
        <dbReference type="EMBL" id="MBB5058714.1"/>
    </source>
</evidence>
<sequence>MGERATADPPRSGNTVRLCFHDAKQDKGKCVLSFVKQKRFVFRTNLPPIANDRDAMDEALGSVVG</sequence>
<dbReference type="Proteomes" id="UP000540989">
    <property type="component" value="Unassembled WGS sequence"/>
</dbReference>